<dbReference type="SMART" id="SM00871">
    <property type="entry name" value="AraC_E_bind"/>
    <property type="match status" value="1"/>
</dbReference>
<dbReference type="Gene3D" id="3.20.80.10">
    <property type="entry name" value="Regulatory factor, effector binding domain"/>
    <property type="match status" value="1"/>
</dbReference>
<dbReference type="EMBL" id="JSAQ01000001">
    <property type="protein sequence ID" value="KGO05509.1"/>
    <property type="molecule type" value="Genomic_DNA"/>
</dbReference>
<dbReference type="InterPro" id="IPR010499">
    <property type="entry name" value="AraC_E-bd"/>
</dbReference>
<sequence length="343" mass="38511">MKFLKFFLFLILIVVIGGAIYFGTQDGTYQIESTRTMNAPKEVIYDIVNEYKTWEDWGPWKKEEPTMVFNYADKTSGEGASYSWQGEMDGSMTTREAIPHTSIKQDMTLQTPGGERKPEVYWTFETTPELATIVTWGIQGEHTLMDKVYYAITGMDFDGDMMAMYDEGLTGLEAAARKEISKYTVNVDGITQYSGGFYLYRTTSAKANKVSQIMGENYGGITAFMNENNIAISGMPFTIYNETLDNGDVIMTNALPVREKIIVAGDANVFSGYMPTVTAVKATLRGNYVNLGEAWATAMQYVQDQGYTLSSEKPFEVYVTDPQNHPNPANWVTEIYVPIEDIK</sequence>
<dbReference type="Pfam" id="PF06445">
    <property type="entry name" value="GyrI-like"/>
    <property type="match status" value="1"/>
</dbReference>
<dbReference type="InterPro" id="IPR029442">
    <property type="entry name" value="GyrI-like"/>
</dbReference>
<dbReference type="Gene3D" id="3.30.530.20">
    <property type="match status" value="1"/>
</dbReference>
<accession>A0A0A2GQE5</accession>
<dbReference type="SUPFAM" id="SSF55961">
    <property type="entry name" value="Bet v1-like"/>
    <property type="match status" value="1"/>
</dbReference>
<dbReference type="Proteomes" id="UP000030140">
    <property type="component" value="Unassembled WGS sequence"/>
</dbReference>
<name>A0A0A2GQE5_9FLAO</name>
<dbReference type="PATRIC" id="fig|1300343.5.peg.2420"/>
<dbReference type="CDD" id="cd07818">
    <property type="entry name" value="SRPBCC_1"/>
    <property type="match status" value="1"/>
</dbReference>
<dbReference type="RefSeq" id="WP_035324568.1">
    <property type="nucleotide sequence ID" value="NZ_CP015125.1"/>
</dbReference>
<dbReference type="KEGG" id="ddo:I597_2397"/>
<reference evidence="2 3" key="1">
    <citation type="submission" date="2014-10" db="EMBL/GenBank/DDBJ databases">
        <title>Draft genome sequence of the proteorhodopsin-containing marine bacterium Dokdonia donghaensis.</title>
        <authorList>
            <person name="Gomez-Consarnau L."/>
            <person name="Gonzalez J.M."/>
            <person name="Riedel T."/>
            <person name="Jaenicke S."/>
            <person name="Wagner-Doebler I."/>
            <person name="Fuhrman J.A."/>
        </authorList>
    </citation>
    <scope>NUCLEOTIDE SEQUENCE [LARGE SCALE GENOMIC DNA]</scope>
    <source>
        <strain evidence="2 3">DSW-1</strain>
    </source>
</reference>
<dbReference type="InterPro" id="IPR011256">
    <property type="entry name" value="Reg_factor_effector_dom_sf"/>
</dbReference>
<protein>
    <submittedName>
        <fullName evidence="2">AraC family transcriptional regulator</fullName>
    </submittedName>
</protein>
<dbReference type="OrthoDB" id="9807923at2"/>
<evidence type="ECO:0000313" key="3">
    <source>
        <dbReference type="Proteomes" id="UP000030140"/>
    </source>
</evidence>
<gene>
    <name evidence="2" type="ORF">NV36_00710</name>
</gene>
<evidence type="ECO:0000313" key="2">
    <source>
        <dbReference type="EMBL" id="KGO05509.1"/>
    </source>
</evidence>
<proteinExistence type="predicted"/>
<dbReference type="InterPro" id="IPR023393">
    <property type="entry name" value="START-like_dom_sf"/>
</dbReference>
<dbReference type="AlphaFoldDB" id="A0A0A2GQE5"/>
<dbReference type="SUPFAM" id="SSF55136">
    <property type="entry name" value="Probable bacterial effector-binding domain"/>
    <property type="match status" value="1"/>
</dbReference>
<keyword evidence="3" id="KW-1185">Reference proteome</keyword>
<evidence type="ECO:0000259" key="1">
    <source>
        <dbReference type="SMART" id="SM00871"/>
    </source>
</evidence>
<feature type="domain" description="AraC effector-binding" evidence="1">
    <location>
        <begin position="183"/>
        <end position="340"/>
    </location>
</feature>
<comment type="caution">
    <text evidence="2">The sequence shown here is derived from an EMBL/GenBank/DDBJ whole genome shotgun (WGS) entry which is preliminary data.</text>
</comment>
<organism evidence="2 3">
    <name type="scientific">Dokdonia donghaensis DSW-1</name>
    <dbReference type="NCBI Taxonomy" id="1300343"/>
    <lineage>
        <taxon>Bacteria</taxon>
        <taxon>Pseudomonadati</taxon>
        <taxon>Bacteroidota</taxon>
        <taxon>Flavobacteriia</taxon>
        <taxon>Flavobacteriales</taxon>
        <taxon>Flavobacteriaceae</taxon>
        <taxon>Dokdonia</taxon>
    </lineage>
</organism>